<evidence type="ECO:0000313" key="1">
    <source>
        <dbReference type="EMBL" id="JAH07341.1"/>
    </source>
</evidence>
<organism evidence="1">
    <name type="scientific">Anguilla anguilla</name>
    <name type="common">European freshwater eel</name>
    <name type="synonym">Muraena anguilla</name>
    <dbReference type="NCBI Taxonomy" id="7936"/>
    <lineage>
        <taxon>Eukaryota</taxon>
        <taxon>Metazoa</taxon>
        <taxon>Chordata</taxon>
        <taxon>Craniata</taxon>
        <taxon>Vertebrata</taxon>
        <taxon>Euteleostomi</taxon>
        <taxon>Actinopterygii</taxon>
        <taxon>Neopterygii</taxon>
        <taxon>Teleostei</taxon>
        <taxon>Anguilliformes</taxon>
        <taxon>Anguillidae</taxon>
        <taxon>Anguilla</taxon>
    </lineage>
</organism>
<sequence>MTTVNRPFVEFAVMVAQVSEECVLKELDRTKMRN</sequence>
<accession>A0A0E9PRV3</accession>
<reference evidence="1" key="2">
    <citation type="journal article" date="2015" name="Fish Shellfish Immunol.">
        <title>Early steps in the European eel (Anguilla anguilla)-Vibrio vulnificus interaction in the gills: Role of the RtxA13 toxin.</title>
        <authorList>
            <person name="Callol A."/>
            <person name="Pajuelo D."/>
            <person name="Ebbesson L."/>
            <person name="Teles M."/>
            <person name="MacKenzie S."/>
            <person name="Amaro C."/>
        </authorList>
    </citation>
    <scope>NUCLEOTIDE SEQUENCE</scope>
</reference>
<name>A0A0E9PRV3_ANGAN</name>
<proteinExistence type="predicted"/>
<protein>
    <submittedName>
        <fullName evidence="1">Uncharacterized protein</fullName>
    </submittedName>
</protein>
<dbReference type="EMBL" id="GBXM01101236">
    <property type="protein sequence ID" value="JAH07341.1"/>
    <property type="molecule type" value="Transcribed_RNA"/>
</dbReference>
<reference evidence="1" key="1">
    <citation type="submission" date="2014-11" db="EMBL/GenBank/DDBJ databases">
        <authorList>
            <person name="Amaro Gonzalez C."/>
        </authorList>
    </citation>
    <scope>NUCLEOTIDE SEQUENCE</scope>
</reference>
<dbReference type="AlphaFoldDB" id="A0A0E9PRV3"/>